<dbReference type="Gene3D" id="2.60.40.10">
    <property type="entry name" value="Immunoglobulins"/>
    <property type="match status" value="5"/>
</dbReference>
<dbReference type="InterPro" id="IPR032675">
    <property type="entry name" value="LRR_dom_sf"/>
</dbReference>
<keyword evidence="1" id="KW-0732">Signal</keyword>
<reference evidence="4 5" key="1">
    <citation type="journal article" date="2014" name="Genome Announc.">
        <title>Draft Genome Sequence of Lactobacillus plantarum CMPG5300, a Human Vaginal Isolate.</title>
        <authorList>
            <person name="Malik S."/>
            <person name="Siezen R.J."/>
            <person name="Renckens B."/>
            <person name="Vaneechoutte M."/>
            <person name="Vanderleyden J."/>
            <person name="Lebeer S."/>
        </authorList>
    </citation>
    <scope>NUCLEOTIDE SEQUENCE [LARGE SCALE GENOMIC DNA]</scope>
    <source>
        <strain evidence="4 5">CMPG5300</strain>
    </source>
</reference>
<feature type="region of interest" description="Disordered" evidence="2">
    <location>
        <begin position="2334"/>
        <end position="2439"/>
    </location>
</feature>
<dbReference type="InterPro" id="IPR022263">
    <property type="entry name" value="KxYKxGKxW"/>
</dbReference>
<dbReference type="InterPro" id="IPR013783">
    <property type="entry name" value="Ig-like_fold"/>
</dbReference>
<feature type="compositionally biased region" description="Polar residues" evidence="2">
    <location>
        <begin position="95"/>
        <end position="105"/>
    </location>
</feature>
<feature type="region of interest" description="Disordered" evidence="2">
    <location>
        <begin position="48"/>
        <end position="233"/>
    </location>
</feature>
<feature type="compositionally biased region" description="Low complexity" evidence="2">
    <location>
        <begin position="147"/>
        <end position="165"/>
    </location>
</feature>
<dbReference type="Pfam" id="PF19258">
    <property type="entry name" value="KxYKxGKxW_sig"/>
    <property type="match status" value="1"/>
</dbReference>
<dbReference type="Pfam" id="PF03382">
    <property type="entry name" value="DUF285"/>
    <property type="match status" value="2"/>
</dbReference>
<dbReference type="Gene3D" id="3.80.10.10">
    <property type="entry name" value="Ribonuclease Inhibitor"/>
    <property type="match status" value="1"/>
</dbReference>
<gene>
    <name evidence="4" type="ORF">CMPG5300_0606</name>
</gene>
<dbReference type="InterPro" id="IPR022038">
    <property type="entry name" value="Ig-like_bact"/>
</dbReference>
<dbReference type="InterPro" id="IPR005046">
    <property type="entry name" value="DUF285"/>
</dbReference>
<feature type="compositionally biased region" description="Polar residues" evidence="2">
    <location>
        <begin position="2402"/>
        <end position="2417"/>
    </location>
</feature>
<accession>A0AAW3FR82</accession>
<sequence length="2489" mass="262772">MNRFITSKQHYKMYKKGRFWVFAGITVATFTLNPLISRADTETTTAATAATTTAGASSSSNSQVLRTTTTSTTGATTQSSATAINAATTNTSAQKKQAVSGTTTDSKAEQPVTAVGENENATSNLSTSDSASASSQAKTGSGDSLDQTSNSSVSVASSSQKVTTQNSDYQNDQGTGSESGIQSNVTDTVVADESLQTNRSSVASPSTSTMASIGDSDSKDSNETEKVVDSETSPIAVTATTNTITTTNDKVQLNRALLARAATPAIVQSGTLGTSQWTMNSDGVVTIGAGDWSNVDDVLALFYTLGSTVTGVVIDGKVNAGEDLSYLFFKSPNLATITGFQNIDTSKVTDFSYMFCGTSVADFSSISHWDVSDSENFDSMFASNSKVQSIDLSHWELSQTQSIKMRRMFAADTALISMDLSAWNMSMVTNINGMFAGNDLNTMALKSVDLHGWNLKNVTDMGTMFNFDNSLTSVNMSGWQTSSNLSSVDSMFRGTSSLASLDLSSIDLQGVIRKYMLLSQNKLYDPIPSSLSTLTLGTMSVLTDTGLPDIPTGTGYTGKWVNQADATQTYTSSELMALYNGVDNPADTITWVWETSPSYADFTSKNVTGLIAGPKTTWRVADSVATLKDVNGTDIYATADTVVKVISVNGDTAVTTVDTQTAGTYQVDLQYTDAYGKVWQQTSTVAVAVNQGKLVGKPLAIKMGAKPTYTINDLIDTDNSRNAAGDKLSADELATATVTGLDTSKAGAQTVTLAYTDDATGMVHTTTTTVTMVATKADLTMRNSTIIKGPKNSSWDYRQYVTSVTDFDGNPVSLDGLNIVVDQQPDLTQIGSQTVTLTYTDALGNVISVPTQVTVVASRAQVTTKAPLTIWPSEVAQLKVADLVTITAANGNPVDTSTDLTDVTMSSIDTSKGGAQTVTITYTDEAGNLVTAYAKVTVDQSDLKTKLTNPIAGPKAQWDYLAGLEWVKDANGKLLDNLATADIKVVTEPDLSVAMVGHDQTVTLSYTDELGKEHLVTAVVNTVASKAKITAVSDQIIIPDEAKKLTATDLVSELIDAAGNKATNFDDVTMSGFDAKAIGPQTVTLTYSDAYGNQTTDSTTVTVDFATITGQATHPIAGPTATWDYRDSVTQVIDANGKIIDVGDADITATTPDLTPAKVGKPQTVTLTYTDSLGKVHTTDVIVTTTLSKAKITAVADQIIIPDEAKKLTATDLVSELIDAAGNKITNFDGVTMSGFDAKAIGPQTVTLAYTDAYGNQTTVSTTVTVDFATLTLQNHTQVAGSKATWNYADNIKAVTDSKGQSLTLSNAKITVVQHPDLSVAGTYPIVIEYTDDLGQVHTKTANVEATASKASITAVSKQVILAENANMVTASSLVSALYDVDGVQIHNFDDVTMSGFDPQAIGPQTVTLTYTDAYGNQTTAQTTVTVDLATITGQATHPIAGPTATWDYRDSVTQVIDTNGKTIDVDTADITATTPDLTPAKTGKPQTVTLTYTDSLGKVHTTDVIVTTTLSKAKITAVADQIIWPDQAKQLTATDLVDRLYDAEGHLITNHDNVKMSALDSKLAGQQRLTLTYTDAAGNQSVAYANVTVDQAKLVTKPSTVIAGPTATWSYEAGISQLTNAAGQLITVQPGTIKVLNRPDLNVDSVGQQQLITLIYTDELGKSQSVTAMVTAEASQATLTAKAAVIVQPDAAAKLTANDLVTSLTDASGQQVTDYQIVRMSKLDATWPGVQPVSLTYTDAAGNEVSTVVKVTVDQAKIDSQNRTQIWGPSMTWDYRQQLATVTDSQGHQFNPDQAKITVITGPQLTAKMIDKPQTVTLMYTDDLQQTHTVSATLTLTASQAALVPRPAQIVWAKDAGLLTPANFLQTITGADGTQVSSLTNVKMSAVDASQPGAQTVTLTYIDDYGNEVTTTAQVTVDQAALTTQTARPVAGPTAKWDYQTNFKTVTNAAGEVINVGDANLKVLTGPDLSTAMVGRPQVVTFSYTDELGLTQTTTAEVTTVASRAHMTTSADQVIWPAVVGKLTVADLVTGLTDAWGQTSQNYQSVTMTTINAQQAGKQQVTLTYTDEVGNVKTATTTVTVDQAALTTQPQTVIAGPTAKWDYHQGIGTITDGMGQPIAVNNAAITVVAMPDLTVAHIGQPQTVQLVYTDSLGQQQTALVQVTTVATQAKISTRPVTVIAGPKTTWSLNDSVDWSTSLAADGTLLTAAQRQRVTVDGTLNLRRAGNYPLTLSYMDRAGNLITVTTSIDVLASQAQLQVRDSQLTVGNTWAAQDNFERATDAQGQALTLADIAVDGTVNTQRAGQYTLTYHYTDVAGNQLTKTAVVTVVLPDDDHINTTDPDNNDHGGTTVPDNNDHGETSNPDGNDHAGIADPSETPKPSERPNDSDGHTVDWGVDDRITTKQQPAAATRAQTKVKTTAEPALPANNEHTSAAKAAATPVTRVTDTTADILPQTGERDRSAQQGAVVLGLTGLLGLMGLGRRRHTHED</sequence>
<evidence type="ECO:0000313" key="5">
    <source>
        <dbReference type="Proteomes" id="UP000029801"/>
    </source>
</evidence>
<feature type="compositionally biased region" description="Basic and acidic residues" evidence="2">
    <location>
        <begin position="2379"/>
        <end position="2401"/>
    </location>
</feature>
<dbReference type="Pfam" id="PF07523">
    <property type="entry name" value="Big_3"/>
    <property type="match status" value="1"/>
</dbReference>
<dbReference type="RefSeq" id="WP_047672823.1">
    <property type="nucleotide sequence ID" value="NZ_CM002918.1"/>
</dbReference>
<feature type="compositionally biased region" description="Low complexity" evidence="2">
    <location>
        <begin position="48"/>
        <end position="94"/>
    </location>
</feature>
<comment type="caution">
    <text evidence="4">The sequence shown here is derived from an EMBL/GenBank/DDBJ whole genome shotgun (WGS) entry which is preliminary data.</text>
</comment>
<protein>
    <submittedName>
        <fullName evidence="4">Cell surface protein, LPXTG-motif cell wall anchor</fullName>
    </submittedName>
</protein>
<name>A0AAW3FR82_LACPN</name>
<proteinExistence type="predicted"/>
<feature type="compositionally biased region" description="Low complexity" evidence="2">
    <location>
        <begin position="121"/>
        <end position="139"/>
    </location>
</feature>
<evidence type="ECO:0000313" key="4">
    <source>
        <dbReference type="EMBL" id="KGH43741.1"/>
    </source>
</evidence>
<feature type="compositionally biased region" description="Basic and acidic residues" evidence="2">
    <location>
        <begin position="216"/>
        <end position="229"/>
    </location>
</feature>
<dbReference type="SUPFAM" id="SSF52047">
    <property type="entry name" value="RNI-like"/>
    <property type="match status" value="1"/>
</dbReference>
<organism evidence="4 5">
    <name type="scientific">Lactiplantibacillus plantarum CMPG5300</name>
    <dbReference type="NCBI Taxonomy" id="1304889"/>
    <lineage>
        <taxon>Bacteria</taxon>
        <taxon>Bacillati</taxon>
        <taxon>Bacillota</taxon>
        <taxon>Bacilli</taxon>
        <taxon>Lactobacillales</taxon>
        <taxon>Lactobacillaceae</taxon>
        <taxon>Lactiplantibacillus</taxon>
    </lineage>
</organism>
<evidence type="ECO:0000259" key="3">
    <source>
        <dbReference type="Pfam" id="PF07523"/>
    </source>
</evidence>
<dbReference type="EMBL" id="AXZV01000003">
    <property type="protein sequence ID" value="KGH43741.1"/>
    <property type="molecule type" value="Genomic_DNA"/>
</dbReference>
<feature type="compositionally biased region" description="Polar residues" evidence="2">
    <location>
        <begin position="166"/>
        <end position="187"/>
    </location>
</feature>
<evidence type="ECO:0000256" key="1">
    <source>
        <dbReference type="ARBA" id="ARBA00022729"/>
    </source>
</evidence>
<evidence type="ECO:0000256" key="2">
    <source>
        <dbReference type="SAM" id="MobiDB-lite"/>
    </source>
</evidence>
<dbReference type="Proteomes" id="UP000029801">
    <property type="component" value="Chromosome"/>
</dbReference>
<dbReference type="NCBIfam" id="TIGR03715">
    <property type="entry name" value="KxYKxGKxW"/>
    <property type="match status" value="1"/>
</dbReference>
<feature type="compositionally biased region" description="Polar residues" evidence="2">
    <location>
        <begin position="194"/>
        <end position="211"/>
    </location>
</feature>
<feature type="domain" description="Ig-like" evidence="3">
    <location>
        <begin position="2258"/>
        <end position="2328"/>
    </location>
</feature>